<reference evidence="2" key="2">
    <citation type="submission" date="2018-08" db="EMBL/GenBank/DDBJ databases">
        <authorList>
            <person name="Ferrada E.E."/>
            <person name="Latorre B.A."/>
        </authorList>
    </citation>
    <scope>NUCLEOTIDE SEQUENCE [LARGE SCALE GENOMIC DNA]</scope>
    <source>
        <strain evidence="2">Propionibacterium_australiense1</strain>
    </source>
</reference>
<accession>A0A383S9D4</accession>
<reference evidence="3" key="1">
    <citation type="submission" date="2018-08" db="EMBL/GenBank/DDBJ databases">
        <authorList>
            <person name="Hornung B."/>
        </authorList>
    </citation>
    <scope>NUCLEOTIDE SEQUENCE [LARGE SCALE GENOMIC DNA]</scope>
</reference>
<name>A0A383S9D4_9ACTN</name>
<organism evidence="2 3">
    <name type="scientific">Propionibacterium australiense</name>
    <dbReference type="NCBI Taxonomy" id="119981"/>
    <lineage>
        <taxon>Bacteria</taxon>
        <taxon>Bacillati</taxon>
        <taxon>Actinomycetota</taxon>
        <taxon>Actinomycetes</taxon>
        <taxon>Propionibacteriales</taxon>
        <taxon>Propionibacteriaceae</taxon>
        <taxon>Propionibacterium</taxon>
    </lineage>
</organism>
<reference evidence="1 4" key="3">
    <citation type="submission" date="2018-10" db="EMBL/GenBank/DDBJ databases">
        <title>Propionibacterium australiense Genome Sequencing and Assembly.</title>
        <authorList>
            <person name="Bernier A.-M."/>
            <person name="Bernard K."/>
        </authorList>
    </citation>
    <scope>NUCLEOTIDE SEQUENCE [LARGE SCALE GENOMIC DNA]</scope>
    <source>
        <strain evidence="1 4">NML98A078</strain>
    </source>
</reference>
<keyword evidence="3" id="KW-1185">Reference proteome</keyword>
<dbReference type="Pfam" id="PF11662">
    <property type="entry name" value="DUF3263"/>
    <property type="match status" value="1"/>
</dbReference>
<sequence>MPQVMQQIDAAGVLSERDAAILDFEKSWWTARSSKEQEIRERFDLSSARYYQILNTLIDRPEALEYDPLLVKRLRRLREQRHRDRSAHRLAR</sequence>
<proteinExistence type="predicted"/>
<dbReference type="InterPro" id="IPR021678">
    <property type="entry name" value="DUF3263"/>
</dbReference>
<dbReference type="Proteomes" id="UP000279336">
    <property type="component" value="Unassembled WGS sequence"/>
</dbReference>
<dbReference type="EMBL" id="UNQJ01000031">
    <property type="protein sequence ID" value="SYZ34598.1"/>
    <property type="molecule type" value="Genomic_DNA"/>
</dbReference>
<protein>
    <submittedName>
        <fullName evidence="1">DUF3263 domain-containing protein</fullName>
    </submittedName>
</protein>
<dbReference type="AlphaFoldDB" id="A0A383S9D4"/>
<dbReference type="Proteomes" id="UP000263928">
    <property type="component" value="Unassembled WGS sequence"/>
</dbReference>
<dbReference type="RefSeq" id="WP_119162888.1">
    <property type="nucleotide sequence ID" value="NZ_LR134442.1"/>
</dbReference>
<dbReference type="EMBL" id="RCIW01000028">
    <property type="protein sequence ID" value="RLP06366.1"/>
    <property type="molecule type" value="Genomic_DNA"/>
</dbReference>
<dbReference type="OrthoDB" id="3268863at2"/>
<evidence type="ECO:0000313" key="1">
    <source>
        <dbReference type="EMBL" id="RLP06366.1"/>
    </source>
</evidence>
<evidence type="ECO:0000313" key="2">
    <source>
        <dbReference type="EMBL" id="SYZ34598.1"/>
    </source>
</evidence>
<evidence type="ECO:0000313" key="4">
    <source>
        <dbReference type="Proteomes" id="UP000279336"/>
    </source>
</evidence>
<gene>
    <name evidence="1" type="ORF">D7U36_13020</name>
    <name evidence="2" type="ORF">PROPAUS_2617</name>
</gene>
<evidence type="ECO:0000313" key="3">
    <source>
        <dbReference type="Proteomes" id="UP000263928"/>
    </source>
</evidence>